<comment type="caution">
    <text evidence="2">The sequence shown here is derived from an EMBL/GenBank/DDBJ whole genome shotgun (WGS) entry which is preliminary data.</text>
</comment>
<dbReference type="EMBL" id="JBHSOA010000088">
    <property type="protein sequence ID" value="MFC5856019.1"/>
    <property type="molecule type" value="Genomic_DNA"/>
</dbReference>
<protein>
    <recommendedName>
        <fullName evidence="4">Transposase</fullName>
    </recommendedName>
</protein>
<gene>
    <name evidence="2" type="ORF">ACFPZI_30890</name>
</gene>
<proteinExistence type="predicted"/>
<reference evidence="3" key="1">
    <citation type="journal article" date="2019" name="Int. J. Syst. Evol. Microbiol.">
        <title>The Global Catalogue of Microorganisms (GCM) 10K type strain sequencing project: providing services to taxonomists for standard genome sequencing and annotation.</title>
        <authorList>
            <consortium name="The Broad Institute Genomics Platform"/>
            <consortium name="The Broad Institute Genome Sequencing Center for Infectious Disease"/>
            <person name="Wu L."/>
            <person name="Ma J."/>
        </authorList>
    </citation>
    <scope>NUCLEOTIDE SEQUENCE [LARGE SCALE GENOMIC DNA]</scope>
    <source>
        <strain evidence="3">JCM 10411</strain>
    </source>
</reference>
<sequence length="92" mass="10212">TARAIIPCPPSPRRELRSRVVRTHKTPHSTKTQGPLLLSRTGRALDHVTFTRLLRDVAATHPDLKDIAPTLHPDVVAHSPSPFADETSRDRP</sequence>
<name>A0ABW1E969_9ACTN</name>
<evidence type="ECO:0000256" key="1">
    <source>
        <dbReference type="SAM" id="MobiDB-lite"/>
    </source>
</evidence>
<evidence type="ECO:0000313" key="3">
    <source>
        <dbReference type="Proteomes" id="UP001596180"/>
    </source>
</evidence>
<keyword evidence="3" id="KW-1185">Reference proteome</keyword>
<organism evidence="2 3">
    <name type="scientific">Streptomyces chlorus</name>
    <dbReference type="NCBI Taxonomy" id="887452"/>
    <lineage>
        <taxon>Bacteria</taxon>
        <taxon>Bacillati</taxon>
        <taxon>Actinomycetota</taxon>
        <taxon>Actinomycetes</taxon>
        <taxon>Kitasatosporales</taxon>
        <taxon>Streptomycetaceae</taxon>
        <taxon>Streptomyces</taxon>
    </lineage>
</organism>
<accession>A0ABW1E969</accession>
<evidence type="ECO:0008006" key="4">
    <source>
        <dbReference type="Google" id="ProtNLM"/>
    </source>
</evidence>
<dbReference type="Proteomes" id="UP001596180">
    <property type="component" value="Unassembled WGS sequence"/>
</dbReference>
<evidence type="ECO:0000313" key="2">
    <source>
        <dbReference type="EMBL" id="MFC5856019.1"/>
    </source>
</evidence>
<feature type="region of interest" description="Disordered" evidence="1">
    <location>
        <begin position="66"/>
        <end position="92"/>
    </location>
</feature>
<feature type="non-terminal residue" evidence="2">
    <location>
        <position position="1"/>
    </location>
</feature>